<sequence>NARRHKIGESCSSPHFWSQMSSIKDQPISNDTEASDLSTSYDSNSSVESSLSDNHKMYNKLKRQGSRSSVLASNSNRSISKSIDTQKQVALEGPDTKTWSRHKKHFFILSSAGKPIWTRYGDESGTSSLMGVIQAIVSFFQDDDDSPRCMNAGHHKFVFQLKGPLYLVAVAKTGESETHLRDQLLYLHSQILSVLTSQQLTKIFEQRINFDLRRLLSGTEIFLDSLSTLFNNDHGFMLGALQCLRVSKILRDQVGNALAEGRVKNLLYGMIVSNGKLVTLLRPKKHSLHPSGSHNLHLLFNMLTGSTTFRTAESWTPLCLPKLNSKGFLHAYICYIERDTCVVMISTNKDSFFDISDWKRQIVEVRDNDDKLTKSEALAKLQKAADDSYSASDIGIPSLRHFIYKSKLHVQFTCPELEAPYTNTISRRRLYRLYQRTHDRLHSKTRPLKLYYLAGSHETVLGWITSSFELYVVFGPNVPNSTVITSSNHLLRWIKKHEDLLFILNSPVF</sequence>
<keyword evidence="9" id="KW-1185">Reference proteome</keyword>
<keyword evidence="3" id="KW-0813">Transport</keyword>
<dbReference type="Pfam" id="PF19038">
    <property type="entry name" value="Fuz_longin_3"/>
    <property type="match status" value="1"/>
</dbReference>
<dbReference type="EMBL" id="JAEPQZ010000001">
    <property type="protein sequence ID" value="KAG2185976.1"/>
    <property type="molecule type" value="Genomic_DNA"/>
</dbReference>
<feature type="region of interest" description="Disordered" evidence="4">
    <location>
        <begin position="1"/>
        <end position="20"/>
    </location>
</feature>
<comment type="similarity">
    <text evidence="3">Belongs to the MON1/SAND family.</text>
</comment>
<name>A0A8H7UHG4_MORIS</name>
<evidence type="ECO:0000256" key="3">
    <source>
        <dbReference type="RuleBase" id="RU367048"/>
    </source>
</evidence>
<evidence type="ECO:0000259" key="7">
    <source>
        <dbReference type="Pfam" id="PF19038"/>
    </source>
</evidence>
<reference evidence="8" key="1">
    <citation type="submission" date="2020-12" db="EMBL/GenBank/DDBJ databases">
        <title>Metabolic potential, ecology and presence of endohyphal bacteria is reflected in genomic diversity of Mucoromycotina.</title>
        <authorList>
            <person name="Muszewska A."/>
            <person name="Okrasinska A."/>
            <person name="Steczkiewicz K."/>
            <person name="Drgas O."/>
            <person name="Orlowska M."/>
            <person name="Perlinska-Lenart U."/>
            <person name="Aleksandrzak-Piekarczyk T."/>
            <person name="Szatraj K."/>
            <person name="Zielenkiewicz U."/>
            <person name="Pilsyk S."/>
            <person name="Malc E."/>
            <person name="Mieczkowski P."/>
            <person name="Kruszewska J.S."/>
            <person name="Biernat P."/>
            <person name="Pawlowska J."/>
        </authorList>
    </citation>
    <scope>NUCLEOTIDE SEQUENCE</scope>
    <source>
        <strain evidence="8">WA0000067209</strain>
    </source>
</reference>
<feature type="non-terminal residue" evidence="8">
    <location>
        <position position="509"/>
    </location>
</feature>
<dbReference type="InterPro" id="IPR043970">
    <property type="entry name" value="FUZ/MON1/HPS1_longin_3"/>
</dbReference>
<dbReference type="GO" id="GO:0006914">
    <property type="term" value="P:autophagy"/>
    <property type="evidence" value="ECO:0007669"/>
    <property type="project" value="UniProtKB-UniRule"/>
</dbReference>
<evidence type="ECO:0000313" key="8">
    <source>
        <dbReference type="EMBL" id="KAG2185976.1"/>
    </source>
</evidence>
<comment type="caution">
    <text evidence="8">The sequence shown here is derived from an EMBL/GenBank/DDBJ whole genome shotgun (WGS) entry which is preliminary data.</text>
</comment>
<organism evidence="8 9">
    <name type="scientific">Mortierella isabellina</name>
    <name type="common">Filamentous fungus</name>
    <name type="synonym">Umbelopsis isabellina</name>
    <dbReference type="NCBI Taxonomy" id="91625"/>
    <lineage>
        <taxon>Eukaryota</taxon>
        <taxon>Fungi</taxon>
        <taxon>Fungi incertae sedis</taxon>
        <taxon>Mucoromycota</taxon>
        <taxon>Mucoromycotina</taxon>
        <taxon>Umbelopsidomycetes</taxon>
        <taxon>Umbelopsidales</taxon>
        <taxon>Umbelopsidaceae</taxon>
        <taxon>Umbelopsis</taxon>
    </lineage>
</organism>
<comment type="subcellular location">
    <subcellularLocation>
        <location evidence="3">Endosome</location>
        <location evidence="3">Multivesicular body membrane</location>
        <topology evidence="3">Peripheral membrane protein</topology>
    </subcellularLocation>
    <subcellularLocation>
        <location evidence="1 3">Prevacuolar compartment membrane</location>
        <topology evidence="1 3">Peripheral membrane protein</topology>
    </subcellularLocation>
    <subcellularLocation>
        <location evidence="3">Vacuole membrane</location>
        <topology evidence="3">Peripheral membrane protein</topology>
    </subcellularLocation>
</comment>
<dbReference type="GO" id="GO:0000329">
    <property type="term" value="C:fungal-type vacuole membrane"/>
    <property type="evidence" value="ECO:0007669"/>
    <property type="project" value="TreeGrafter"/>
</dbReference>
<dbReference type="OrthoDB" id="272411at2759"/>
<dbReference type="Pfam" id="PF19036">
    <property type="entry name" value="Fuz_longin_1"/>
    <property type="match status" value="1"/>
</dbReference>
<feature type="compositionally biased region" description="Low complexity" evidence="4">
    <location>
        <begin position="35"/>
        <end position="52"/>
    </location>
</feature>
<dbReference type="PANTHER" id="PTHR13027:SF7">
    <property type="entry name" value="VACUOLAR FUSION PROTEIN MON1 HOMOLOG"/>
    <property type="match status" value="1"/>
</dbReference>
<dbReference type="AlphaFoldDB" id="A0A8H7UHG4"/>
<feature type="domain" description="FUZ/MON1/HPS1 third Longin" evidence="7">
    <location>
        <begin position="398"/>
        <end position="498"/>
    </location>
</feature>
<evidence type="ECO:0000259" key="6">
    <source>
        <dbReference type="Pfam" id="PF19037"/>
    </source>
</evidence>
<evidence type="ECO:0000313" key="9">
    <source>
        <dbReference type="Proteomes" id="UP000654370"/>
    </source>
</evidence>
<dbReference type="InterPro" id="IPR011012">
    <property type="entry name" value="Longin-like_dom_sf"/>
</dbReference>
<gene>
    <name evidence="8" type="ORF">INT43_002414</name>
</gene>
<keyword evidence="3" id="KW-0653">Protein transport</keyword>
<dbReference type="SUPFAM" id="SSF64356">
    <property type="entry name" value="SNARE-like"/>
    <property type="match status" value="1"/>
</dbReference>
<feature type="domain" description="FUZ/MON1/HPS1 second Longin" evidence="6">
    <location>
        <begin position="264"/>
        <end position="363"/>
    </location>
</feature>
<dbReference type="Proteomes" id="UP000654370">
    <property type="component" value="Unassembled WGS sequence"/>
</dbReference>
<dbReference type="PRINTS" id="PR01546">
    <property type="entry name" value="YEAST73DUF"/>
</dbReference>
<feature type="compositionally biased region" description="Polar residues" evidence="4">
    <location>
        <begin position="10"/>
        <end position="20"/>
    </location>
</feature>
<evidence type="ECO:0000256" key="4">
    <source>
        <dbReference type="SAM" id="MobiDB-lite"/>
    </source>
</evidence>
<keyword evidence="3" id="KW-0967">Endosome</keyword>
<keyword evidence="3" id="KW-0072">Autophagy</keyword>
<dbReference type="GO" id="GO:0035658">
    <property type="term" value="C:Mon1-Ccz1 complex"/>
    <property type="evidence" value="ECO:0007669"/>
    <property type="project" value="TreeGrafter"/>
</dbReference>
<feature type="region of interest" description="Disordered" evidence="4">
    <location>
        <begin position="27"/>
        <end position="53"/>
    </location>
</feature>
<keyword evidence="3" id="KW-0926">Vacuole</keyword>
<keyword evidence="3" id="KW-0472">Membrane</keyword>
<evidence type="ECO:0000256" key="2">
    <source>
        <dbReference type="ARBA" id="ARBA00018132"/>
    </source>
</evidence>
<dbReference type="PANTHER" id="PTHR13027">
    <property type="entry name" value="SAND PROTEIN-RELATED"/>
    <property type="match status" value="1"/>
</dbReference>
<dbReference type="Pfam" id="PF19037">
    <property type="entry name" value="Fuz_longin_2"/>
    <property type="match status" value="1"/>
</dbReference>
<comment type="function">
    <text evidence="3">Required for multiple vacuole delivery pathways including the cytoplasm to vacuole transport (Cvt), autophagy, pexophagy and endocytosis.</text>
</comment>
<dbReference type="GO" id="GO:0016192">
    <property type="term" value="P:vesicle-mediated transport"/>
    <property type="evidence" value="ECO:0007669"/>
    <property type="project" value="InterPro"/>
</dbReference>
<accession>A0A8H7UHG4</accession>
<proteinExistence type="inferred from homology"/>
<feature type="domain" description="FUZ/MON1/HPS1 first Longin" evidence="5">
    <location>
        <begin position="104"/>
        <end position="226"/>
    </location>
</feature>
<dbReference type="InterPro" id="IPR004353">
    <property type="entry name" value="Mon1"/>
</dbReference>
<dbReference type="InterPro" id="IPR043972">
    <property type="entry name" value="FUZ/MON1/HPS1_longin_1"/>
</dbReference>
<dbReference type="GO" id="GO:0032585">
    <property type="term" value="C:multivesicular body membrane"/>
    <property type="evidence" value="ECO:0007669"/>
    <property type="project" value="UniProtKB-SubCell"/>
</dbReference>
<dbReference type="GO" id="GO:0006623">
    <property type="term" value="P:protein targeting to vacuole"/>
    <property type="evidence" value="ECO:0007669"/>
    <property type="project" value="UniProtKB-UniRule"/>
</dbReference>
<protein>
    <recommendedName>
        <fullName evidence="2 3">Vacuolar fusion protein MON1</fullName>
    </recommendedName>
</protein>
<evidence type="ECO:0000259" key="5">
    <source>
        <dbReference type="Pfam" id="PF19036"/>
    </source>
</evidence>
<dbReference type="InterPro" id="IPR043971">
    <property type="entry name" value="FUZ/MON1/HPS1_longin_2"/>
</dbReference>
<evidence type="ECO:0000256" key="1">
    <source>
        <dbReference type="ARBA" id="ARBA00004380"/>
    </source>
</evidence>